<dbReference type="Pfam" id="PF23621">
    <property type="entry name" value="BP74_N"/>
    <property type="match status" value="1"/>
</dbReference>
<evidence type="ECO:0000256" key="1">
    <source>
        <dbReference type="SAM" id="SignalP"/>
    </source>
</evidence>
<comment type="caution">
    <text evidence="3">The sequence shown here is derived from an EMBL/GenBank/DDBJ whole genome shotgun (WGS) entry which is preliminary data.</text>
</comment>
<sequence length="139" mass="14432">MKTLTKAAFAAAALSILTAAAASPAQAAPTEIIATIRVPNPDPAGIAFEDFHVRLIEDVDIQDAYASLEGRNDDPVHGRIAGNADNPGYIWGLDPKDVAFASSHIGICFNGMPSAVATLPGTIEYYCPAGSYVTAITEA</sequence>
<keyword evidence="4" id="KW-1185">Reference proteome</keyword>
<feature type="domain" description="BP74 N-terminal" evidence="2">
    <location>
        <begin position="49"/>
        <end position="136"/>
    </location>
</feature>
<dbReference type="RefSeq" id="WP_184786689.1">
    <property type="nucleotide sequence ID" value="NZ_BONT01000013.1"/>
</dbReference>
<proteinExistence type="predicted"/>
<protein>
    <recommendedName>
        <fullName evidence="2">BP74 N-terminal domain-containing protein</fullName>
    </recommendedName>
</protein>
<organism evidence="3 4">
    <name type="scientific">Phytomonospora endophytica</name>
    <dbReference type="NCBI Taxonomy" id="714109"/>
    <lineage>
        <taxon>Bacteria</taxon>
        <taxon>Bacillati</taxon>
        <taxon>Actinomycetota</taxon>
        <taxon>Actinomycetes</taxon>
        <taxon>Micromonosporales</taxon>
        <taxon>Micromonosporaceae</taxon>
        <taxon>Phytomonospora</taxon>
    </lineage>
</organism>
<dbReference type="AlphaFoldDB" id="A0A841F9G8"/>
<feature type="signal peptide" evidence="1">
    <location>
        <begin position="1"/>
        <end position="27"/>
    </location>
</feature>
<feature type="chain" id="PRO_5032477869" description="BP74 N-terminal domain-containing protein" evidence="1">
    <location>
        <begin position="28"/>
        <end position="139"/>
    </location>
</feature>
<dbReference type="EMBL" id="JACHGT010000003">
    <property type="protein sequence ID" value="MBB6033831.1"/>
    <property type="molecule type" value="Genomic_DNA"/>
</dbReference>
<accession>A0A841F9G8</accession>
<evidence type="ECO:0000313" key="4">
    <source>
        <dbReference type="Proteomes" id="UP000548476"/>
    </source>
</evidence>
<evidence type="ECO:0000313" key="3">
    <source>
        <dbReference type="EMBL" id="MBB6033831.1"/>
    </source>
</evidence>
<dbReference type="Proteomes" id="UP000548476">
    <property type="component" value="Unassembled WGS sequence"/>
</dbReference>
<dbReference type="InterPro" id="IPR056422">
    <property type="entry name" value="BP74_N"/>
</dbReference>
<keyword evidence="1" id="KW-0732">Signal</keyword>
<name>A0A841F9G8_9ACTN</name>
<evidence type="ECO:0000259" key="2">
    <source>
        <dbReference type="Pfam" id="PF23621"/>
    </source>
</evidence>
<gene>
    <name evidence="3" type="ORF">HNR73_001681</name>
</gene>
<reference evidence="3 4" key="1">
    <citation type="submission" date="2020-08" db="EMBL/GenBank/DDBJ databases">
        <title>Genomic Encyclopedia of Type Strains, Phase IV (KMG-IV): sequencing the most valuable type-strain genomes for metagenomic binning, comparative biology and taxonomic classification.</title>
        <authorList>
            <person name="Goeker M."/>
        </authorList>
    </citation>
    <scope>NUCLEOTIDE SEQUENCE [LARGE SCALE GENOMIC DNA]</scope>
    <source>
        <strain evidence="3 4">YIM 65646</strain>
    </source>
</reference>